<evidence type="ECO:0000256" key="1">
    <source>
        <dbReference type="SAM" id="Phobius"/>
    </source>
</evidence>
<reference evidence="2" key="2">
    <citation type="journal article" date="2015" name="Fish Shellfish Immunol.">
        <title>Early steps in the European eel (Anguilla anguilla)-Vibrio vulnificus interaction in the gills: Role of the RtxA13 toxin.</title>
        <authorList>
            <person name="Callol A."/>
            <person name="Pajuelo D."/>
            <person name="Ebbesson L."/>
            <person name="Teles M."/>
            <person name="MacKenzie S."/>
            <person name="Amaro C."/>
        </authorList>
    </citation>
    <scope>NUCLEOTIDE SEQUENCE</scope>
</reference>
<accession>A0A0E9VR67</accession>
<dbReference type="EMBL" id="GBXM01027948">
    <property type="protein sequence ID" value="JAH80629.1"/>
    <property type="molecule type" value="Transcribed_RNA"/>
</dbReference>
<keyword evidence="1" id="KW-1133">Transmembrane helix</keyword>
<sequence length="47" mass="5008">MVSGESLVSETVLHGFLMLGGLCSCSVQFSCVLTARFSHISASRLFV</sequence>
<keyword evidence="1" id="KW-0472">Membrane</keyword>
<keyword evidence="1" id="KW-0812">Transmembrane</keyword>
<reference evidence="2" key="1">
    <citation type="submission" date="2014-11" db="EMBL/GenBank/DDBJ databases">
        <authorList>
            <person name="Amaro Gonzalez C."/>
        </authorList>
    </citation>
    <scope>NUCLEOTIDE SEQUENCE</scope>
</reference>
<evidence type="ECO:0000313" key="2">
    <source>
        <dbReference type="EMBL" id="JAH80629.1"/>
    </source>
</evidence>
<dbReference type="AlphaFoldDB" id="A0A0E9VR67"/>
<proteinExistence type="predicted"/>
<organism evidence="2">
    <name type="scientific">Anguilla anguilla</name>
    <name type="common">European freshwater eel</name>
    <name type="synonym">Muraena anguilla</name>
    <dbReference type="NCBI Taxonomy" id="7936"/>
    <lineage>
        <taxon>Eukaryota</taxon>
        <taxon>Metazoa</taxon>
        <taxon>Chordata</taxon>
        <taxon>Craniata</taxon>
        <taxon>Vertebrata</taxon>
        <taxon>Euteleostomi</taxon>
        <taxon>Actinopterygii</taxon>
        <taxon>Neopterygii</taxon>
        <taxon>Teleostei</taxon>
        <taxon>Anguilliformes</taxon>
        <taxon>Anguillidae</taxon>
        <taxon>Anguilla</taxon>
    </lineage>
</organism>
<feature type="transmembrane region" description="Helical" evidence="1">
    <location>
        <begin position="12"/>
        <end position="35"/>
    </location>
</feature>
<protein>
    <submittedName>
        <fullName evidence="2">Uncharacterized protein</fullName>
    </submittedName>
</protein>
<name>A0A0E9VR67_ANGAN</name>